<feature type="region of interest" description="Disordered" evidence="1">
    <location>
        <begin position="354"/>
        <end position="408"/>
    </location>
</feature>
<comment type="caution">
    <text evidence="2">The sequence shown here is derived from an EMBL/GenBank/DDBJ whole genome shotgun (WGS) entry which is preliminary data.</text>
</comment>
<proteinExistence type="predicted"/>
<feature type="compositionally biased region" description="Polar residues" evidence="1">
    <location>
        <begin position="224"/>
        <end position="243"/>
    </location>
</feature>
<dbReference type="InParanoid" id="A0A5J5F6Z8"/>
<dbReference type="EMBL" id="VXIS01000029">
    <property type="protein sequence ID" value="KAA8912069.1"/>
    <property type="molecule type" value="Genomic_DNA"/>
</dbReference>
<evidence type="ECO:0000313" key="3">
    <source>
        <dbReference type="Proteomes" id="UP000326924"/>
    </source>
</evidence>
<organism evidence="2 3">
    <name type="scientific">Sphaerosporella brunnea</name>
    <dbReference type="NCBI Taxonomy" id="1250544"/>
    <lineage>
        <taxon>Eukaryota</taxon>
        <taxon>Fungi</taxon>
        <taxon>Dikarya</taxon>
        <taxon>Ascomycota</taxon>
        <taxon>Pezizomycotina</taxon>
        <taxon>Pezizomycetes</taxon>
        <taxon>Pezizales</taxon>
        <taxon>Pyronemataceae</taxon>
        <taxon>Sphaerosporella</taxon>
    </lineage>
</organism>
<sequence length="408" mass="45872">MQLPTTAPEQGACQLNIPEAQNLRLSAGNSADGGTLRQLNPTAAPFQTVNRKLPEVHPILTTGYLATPPDANQYGYPTQYNHSQQQGQFRPTGQIGPYGYYGSYSSPSCLRDTWRTYRHRRQPPGDLSCISESCADCSHHCGHTNPTDQQQFDQALRTDQTHFTMAGIPQQQFGQFGPLDNQQYGQFGIREQQHLGQSAIPGQQQFAEPHDPMTAQGQTAAISSLGSDTSGEMHSDNTTSTGYQHHGPGPIRTVRGRAYQHAQRPWQKIGPKINPAAQEFVPRPPLIPIPDNVPDKENVSAQVSEQEMDKEKHEELDFAPPLPADYVFPKTDTEPYDKKMERWLSMDDDEFCYIGDGPYAEEERKPEPEKKPKRKRQHDTTHRFVPQDGVPPRTPRMSDAQYQEEIKN</sequence>
<gene>
    <name evidence="2" type="ORF">FN846DRAFT_887490</name>
</gene>
<evidence type="ECO:0000256" key="1">
    <source>
        <dbReference type="SAM" id="MobiDB-lite"/>
    </source>
</evidence>
<keyword evidence="3" id="KW-1185">Reference proteome</keyword>
<evidence type="ECO:0000313" key="2">
    <source>
        <dbReference type="EMBL" id="KAA8912069.1"/>
    </source>
</evidence>
<dbReference type="Proteomes" id="UP000326924">
    <property type="component" value="Unassembled WGS sequence"/>
</dbReference>
<dbReference type="AlphaFoldDB" id="A0A5J5F6Z8"/>
<reference evidence="2 3" key="1">
    <citation type="submission" date="2019-09" db="EMBL/GenBank/DDBJ databases">
        <title>Draft genome of the ectomycorrhizal ascomycete Sphaerosporella brunnea.</title>
        <authorList>
            <consortium name="DOE Joint Genome Institute"/>
            <person name="Benucci G.M."/>
            <person name="Marozzi G."/>
            <person name="Antonielli L."/>
            <person name="Sanchez S."/>
            <person name="Marco P."/>
            <person name="Wang X."/>
            <person name="Falini L.B."/>
            <person name="Barry K."/>
            <person name="Haridas S."/>
            <person name="Lipzen A."/>
            <person name="Labutti K."/>
            <person name="Grigoriev I.V."/>
            <person name="Murat C."/>
            <person name="Martin F."/>
            <person name="Albertini E."/>
            <person name="Donnini D."/>
            <person name="Bonito G."/>
        </authorList>
    </citation>
    <scope>NUCLEOTIDE SEQUENCE [LARGE SCALE GENOMIC DNA]</scope>
    <source>
        <strain evidence="2 3">Sb_GMNB300</strain>
    </source>
</reference>
<protein>
    <submittedName>
        <fullName evidence="2">Uncharacterized protein</fullName>
    </submittedName>
</protein>
<feature type="compositionally biased region" description="Basic and acidic residues" evidence="1">
    <location>
        <begin position="361"/>
        <end position="370"/>
    </location>
</feature>
<name>A0A5J5F6Z8_9PEZI</name>
<accession>A0A5J5F6Z8</accession>
<feature type="region of interest" description="Disordered" evidence="1">
    <location>
        <begin position="224"/>
        <end position="248"/>
    </location>
</feature>